<evidence type="ECO:0000313" key="2">
    <source>
        <dbReference type="Proteomes" id="UP001497480"/>
    </source>
</evidence>
<dbReference type="PANTHER" id="PTHR11439">
    <property type="entry name" value="GAG-POL-RELATED RETROTRANSPOSON"/>
    <property type="match status" value="1"/>
</dbReference>
<keyword evidence="2" id="KW-1185">Reference proteome</keyword>
<dbReference type="AlphaFoldDB" id="A0AAV1WNM7"/>
<sequence length="142" mass="16308">MAYADSDWYEDILDRKITMGYIFMVAGAPISWCSTKQKVVALSTCEAEYIGACLVACQPSWLSSVLMDLGMKERNEVERMLDSKSAIDLTRNHVSHGRSKHIETRYHYIRQQVAEGRIKLTHCRTNEQLADIMTKASKKERF</sequence>
<accession>A0AAV1WNM7</accession>
<gene>
    <name evidence="1" type="ORF">LLUT_LOCUS11694</name>
</gene>
<reference evidence="1 2" key="1">
    <citation type="submission" date="2024-03" db="EMBL/GenBank/DDBJ databases">
        <authorList>
            <person name="Martinez-Hernandez J."/>
        </authorList>
    </citation>
    <scope>NUCLEOTIDE SEQUENCE [LARGE SCALE GENOMIC DNA]</scope>
</reference>
<protein>
    <submittedName>
        <fullName evidence="1">Uncharacterized protein</fullName>
    </submittedName>
</protein>
<comment type="caution">
    <text evidence="1">The sequence shown here is derived from an EMBL/GenBank/DDBJ whole genome shotgun (WGS) entry which is preliminary data.</text>
</comment>
<dbReference type="Proteomes" id="UP001497480">
    <property type="component" value="Unassembled WGS sequence"/>
</dbReference>
<evidence type="ECO:0000313" key="1">
    <source>
        <dbReference type="EMBL" id="CAL0310634.1"/>
    </source>
</evidence>
<proteinExistence type="predicted"/>
<organism evidence="1 2">
    <name type="scientific">Lupinus luteus</name>
    <name type="common">European yellow lupine</name>
    <dbReference type="NCBI Taxonomy" id="3873"/>
    <lineage>
        <taxon>Eukaryota</taxon>
        <taxon>Viridiplantae</taxon>
        <taxon>Streptophyta</taxon>
        <taxon>Embryophyta</taxon>
        <taxon>Tracheophyta</taxon>
        <taxon>Spermatophyta</taxon>
        <taxon>Magnoliopsida</taxon>
        <taxon>eudicotyledons</taxon>
        <taxon>Gunneridae</taxon>
        <taxon>Pentapetalae</taxon>
        <taxon>rosids</taxon>
        <taxon>fabids</taxon>
        <taxon>Fabales</taxon>
        <taxon>Fabaceae</taxon>
        <taxon>Papilionoideae</taxon>
        <taxon>50 kb inversion clade</taxon>
        <taxon>genistoids sensu lato</taxon>
        <taxon>core genistoids</taxon>
        <taxon>Genisteae</taxon>
        <taxon>Lupinus</taxon>
    </lineage>
</organism>
<dbReference type="PANTHER" id="PTHR11439:SF515">
    <property type="entry name" value="GAG-POL POLYPROTEIN"/>
    <property type="match status" value="1"/>
</dbReference>
<name>A0AAV1WNM7_LUPLU</name>
<dbReference type="EMBL" id="CAXHTB010000008">
    <property type="protein sequence ID" value="CAL0310634.1"/>
    <property type="molecule type" value="Genomic_DNA"/>
</dbReference>
<dbReference type="CDD" id="cd09272">
    <property type="entry name" value="RNase_HI_RT_Ty1"/>
    <property type="match status" value="1"/>
</dbReference>